<sequence length="312" mass="35445">MNKKKQQAVDLEKALTQKLADYTVDGKPLPGIATPDTRSALVAQMIESVRRIDYVSAIGNRPIAESRKDPKNAEMFDPLRAAILYKNAGNIDEAFWLTFLFVHCGKHLSKGYGLLRMVYGAYNDEFVWTWERFSSQPQDFAIWLHQHLDDILRERKRFPFGNHRKYESINHLDAVLKSYVDWVGPERSHVTMINQAAQQVGQNPKKLFDYLYKSMDAVERFGRTGKFDYLTMVGKLGLANIAPPSAYMIDATGPVRGARLLFGGDVKFNIAKKDLDTLSVQLDDTLGIGMQAIEDSLCNWQKSPDKFKAFRG</sequence>
<keyword evidence="3" id="KW-1185">Reference proteome</keyword>
<dbReference type="OrthoDB" id="965955at2"/>
<evidence type="ECO:0000313" key="2">
    <source>
        <dbReference type="EMBL" id="VVD66314.1"/>
    </source>
</evidence>
<evidence type="ECO:0000259" key="1">
    <source>
        <dbReference type="Pfam" id="PF18746"/>
    </source>
</evidence>
<organism evidence="2 3">
    <name type="scientific">Pandoraea terrigena</name>
    <dbReference type="NCBI Taxonomy" id="2508292"/>
    <lineage>
        <taxon>Bacteria</taxon>
        <taxon>Pseudomonadati</taxon>
        <taxon>Pseudomonadota</taxon>
        <taxon>Betaproteobacteria</taxon>
        <taxon>Burkholderiales</taxon>
        <taxon>Burkholderiaceae</taxon>
        <taxon>Pandoraea</taxon>
    </lineage>
</organism>
<dbReference type="RefSeq" id="WP_150611121.1">
    <property type="nucleotide sequence ID" value="NZ_CABPRU010000001.1"/>
</dbReference>
<accession>A0A5E4RV25</accession>
<protein>
    <recommendedName>
        <fullName evidence="1">Alpha-glutamyl/putrescinyl thymine pyrophosphorylase clade 3 domain-containing protein</fullName>
    </recommendedName>
</protein>
<feature type="domain" description="Alpha-glutamyl/putrescinyl thymine pyrophosphorylase clade 3" evidence="1">
    <location>
        <begin position="37"/>
        <end position="312"/>
    </location>
</feature>
<dbReference type="EMBL" id="CABPRU010000001">
    <property type="protein sequence ID" value="VVD66314.1"/>
    <property type="molecule type" value="Genomic_DNA"/>
</dbReference>
<dbReference type="Pfam" id="PF18746">
    <property type="entry name" value="aGPT-Pplase3"/>
    <property type="match status" value="1"/>
</dbReference>
<name>A0A5E4RV25_9BURK</name>
<reference evidence="2 3" key="1">
    <citation type="submission" date="2019-08" db="EMBL/GenBank/DDBJ databases">
        <authorList>
            <person name="Peeters C."/>
        </authorList>
    </citation>
    <scope>NUCLEOTIDE SEQUENCE [LARGE SCALE GENOMIC DNA]</scope>
    <source>
        <strain evidence="2 3">LMG 31013</strain>
    </source>
</reference>
<dbReference type="Proteomes" id="UP000334380">
    <property type="component" value="Unassembled WGS sequence"/>
</dbReference>
<dbReference type="InterPro" id="IPR041271">
    <property type="entry name" value="AGPT-Pplase3"/>
</dbReference>
<dbReference type="AlphaFoldDB" id="A0A5E4RV25"/>
<evidence type="ECO:0000313" key="3">
    <source>
        <dbReference type="Proteomes" id="UP000334380"/>
    </source>
</evidence>
<proteinExistence type="predicted"/>
<gene>
    <name evidence="2" type="ORF">PTE31013_00369</name>
</gene>